<reference evidence="6 7" key="1">
    <citation type="submission" date="2014-12" db="EMBL/GenBank/DDBJ databases">
        <title>Draft genome sequences of 29 type strains of Enterococci.</title>
        <authorList>
            <person name="Zhong Z."/>
            <person name="Sun Z."/>
            <person name="Liu W."/>
            <person name="Zhang W."/>
            <person name="Zhang H."/>
        </authorList>
    </citation>
    <scope>NUCLEOTIDE SEQUENCE [LARGE SCALE GENOMIC DNA]</scope>
    <source>
        <strain evidence="6 7">DSM 17029</strain>
    </source>
</reference>
<dbReference type="EMBL" id="JXKH01000002">
    <property type="protein sequence ID" value="OJG19493.1"/>
    <property type="molecule type" value="Genomic_DNA"/>
</dbReference>
<feature type="domain" description="HTH lysR-type" evidence="5">
    <location>
        <begin position="1"/>
        <end position="59"/>
    </location>
</feature>
<keyword evidence="3" id="KW-0238">DNA-binding</keyword>
<dbReference type="Gene3D" id="1.10.10.10">
    <property type="entry name" value="Winged helix-like DNA-binding domain superfamily/Winged helix DNA-binding domain"/>
    <property type="match status" value="1"/>
</dbReference>
<evidence type="ECO:0000256" key="3">
    <source>
        <dbReference type="ARBA" id="ARBA00023125"/>
    </source>
</evidence>
<sequence length="300" mass="35009">MDIKHLRYFIAIVENDFNLSRTAELLYISQPTLSIMINDFENREGRQLFKRDQGKILGLSQIGEQYYQDALDVIKKYNEMQENLHRPNEKITGNIQIGIPPLVLSVVFSTIMPKLILDNPSINFVIREHGAHRLKSELMMENVDLAVLLYPEGISKNIVESVEIQRSELAVFMSPNHRLANKDLIQWQDLQNEKLAIFDETFMIHHLLNDSFTRHNVHPKIILKSSSWDFMLNSTKINEELLTILPLPISQQYASSEFICRQMAEPIPWRVMLSRLKKNNYTNIEKYIFDTMLNLVTAYS</sequence>
<protein>
    <submittedName>
        <fullName evidence="6">HTH-type transcriptional regulator</fullName>
    </submittedName>
</protein>
<dbReference type="GO" id="GO:0003700">
    <property type="term" value="F:DNA-binding transcription factor activity"/>
    <property type="evidence" value="ECO:0007669"/>
    <property type="project" value="InterPro"/>
</dbReference>
<name>A0A1L8RID5_9ENTE</name>
<dbReference type="Proteomes" id="UP000181884">
    <property type="component" value="Unassembled WGS sequence"/>
</dbReference>
<dbReference type="PROSITE" id="PS50931">
    <property type="entry name" value="HTH_LYSR"/>
    <property type="match status" value="1"/>
</dbReference>
<dbReference type="GO" id="GO:0003677">
    <property type="term" value="F:DNA binding"/>
    <property type="evidence" value="ECO:0007669"/>
    <property type="project" value="UniProtKB-KW"/>
</dbReference>
<organism evidence="6 7">
    <name type="scientific">Enterococcus canis</name>
    <dbReference type="NCBI Taxonomy" id="214095"/>
    <lineage>
        <taxon>Bacteria</taxon>
        <taxon>Bacillati</taxon>
        <taxon>Bacillota</taxon>
        <taxon>Bacilli</taxon>
        <taxon>Lactobacillales</taxon>
        <taxon>Enterococcaceae</taxon>
        <taxon>Enterococcus</taxon>
    </lineage>
</organism>
<evidence type="ECO:0000259" key="5">
    <source>
        <dbReference type="PROSITE" id="PS50931"/>
    </source>
</evidence>
<keyword evidence="2" id="KW-0805">Transcription regulation</keyword>
<dbReference type="InterPro" id="IPR005119">
    <property type="entry name" value="LysR_subst-bd"/>
</dbReference>
<dbReference type="Gene3D" id="3.40.190.290">
    <property type="match status" value="1"/>
</dbReference>
<comment type="similarity">
    <text evidence="1">Belongs to the LysR transcriptional regulatory family.</text>
</comment>
<evidence type="ECO:0000256" key="1">
    <source>
        <dbReference type="ARBA" id="ARBA00009437"/>
    </source>
</evidence>
<dbReference type="InterPro" id="IPR036388">
    <property type="entry name" value="WH-like_DNA-bd_sf"/>
</dbReference>
<evidence type="ECO:0000313" key="7">
    <source>
        <dbReference type="Proteomes" id="UP000181884"/>
    </source>
</evidence>
<evidence type="ECO:0000313" key="6">
    <source>
        <dbReference type="EMBL" id="OJG19493.1"/>
    </source>
</evidence>
<keyword evidence="7" id="KW-1185">Reference proteome</keyword>
<dbReference type="AlphaFoldDB" id="A0A1L8RID5"/>
<evidence type="ECO:0000256" key="2">
    <source>
        <dbReference type="ARBA" id="ARBA00023015"/>
    </source>
</evidence>
<dbReference type="Pfam" id="PF03466">
    <property type="entry name" value="LysR_substrate"/>
    <property type="match status" value="1"/>
</dbReference>
<dbReference type="SUPFAM" id="SSF53850">
    <property type="entry name" value="Periplasmic binding protein-like II"/>
    <property type="match status" value="1"/>
</dbReference>
<dbReference type="RefSeq" id="WP_067390222.1">
    <property type="nucleotide sequence ID" value="NZ_JXKH01000002.1"/>
</dbReference>
<dbReference type="PANTHER" id="PTHR30419:SF8">
    <property type="entry name" value="NITROGEN ASSIMILATION TRANSCRIPTIONAL ACTIVATOR-RELATED"/>
    <property type="match status" value="1"/>
</dbReference>
<dbReference type="InterPro" id="IPR000847">
    <property type="entry name" value="LysR_HTH_N"/>
</dbReference>
<dbReference type="GO" id="GO:0005829">
    <property type="term" value="C:cytosol"/>
    <property type="evidence" value="ECO:0007669"/>
    <property type="project" value="TreeGrafter"/>
</dbReference>
<dbReference type="STRING" id="214095.RU97_GL001064"/>
<proteinExistence type="inferred from homology"/>
<dbReference type="Pfam" id="PF00126">
    <property type="entry name" value="HTH_1"/>
    <property type="match status" value="1"/>
</dbReference>
<dbReference type="InterPro" id="IPR050950">
    <property type="entry name" value="HTH-type_LysR_regulators"/>
</dbReference>
<dbReference type="PANTHER" id="PTHR30419">
    <property type="entry name" value="HTH-TYPE TRANSCRIPTIONAL REGULATOR YBHD"/>
    <property type="match status" value="1"/>
</dbReference>
<comment type="caution">
    <text evidence="6">The sequence shown here is derived from an EMBL/GenBank/DDBJ whole genome shotgun (WGS) entry which is preliminary data.</text>
</comment>
<evidence type="ECO:0000256" key="4">
    <source>
        <dbReference type="ARBA" id="ARBA00023163"/>
    </source>
</evidence>
<gene>
    <name evidence="6" type="ORF">RU97_GL001064</name>
</gene>
<dbReference type="SUPFAM" id="SSF46785">
    <property type="entry name" value="Winged helix' DNA-binding domain"/>
    <property type="match status" value="1"/>
</dbReference>
<dbReference type="InterPro" id="IPR036390">
    <property type="entry name" value="WH_DNA-bd_sf"/>
</dbReference>
<accession>A0A1L8RID5</accession>
<keyword evidence="4" id="KW-0804">Transcription</keyword>